<accession>A0A8J3YQ92</accession>
<dbReference type="EMBL" id="BOPF01000018">
    <property type="protein sequence ID" value="GIJ47916.1"/>
    <property type="molecule type" value="Genomic_DNA"/>
</dbReference>
<evidence type="ECO:0000313" key="2">
    <source>
        <dbReference type="Proteomes" id="UP000619260"/>
    </source>
</evidence>
<organism evidence="1 2">
    <name type="scientific">Virgisporangium aliadipatigenens</name>
    <dbReference type="NCBI Taxonomy" id="741659"/>
    <lineage>
        <taxon>Bacteria</taxon>
        <taxon>Bacillati</taxon>
        <taxon>Actinomycetota</taxon>
        <taxon>Actinomycetes</taxon>
        <taxon>Micromonosporales</taxon>
        <taxon>Micromonosporaceae</taxon>
        <taxon>Virgisporangium</taxon>
    </lineage>
</organism>
<comment type="caution">
    <text evidence="1">The sequence shown here is derived from an EMBL/GenBank/DDBJ whole genome shotgun (WGS) entry which is preliminary data.</text>
</comment>
<dbReference type="Proteomes" id="UP000619260">
    <property type="component" value="Unassembled WGS sequence"/>
</dbReference>
<proteinExistence type="predicted"/>
<gene>
    <name evidence="1" type="ORF">Val02_48020</name>
</gene>
<name>A0A8J3YQ92_9ACTN</name>
<keyword evidence="2" id="KW-1185">Reference proteome</keyword>
<protein>
    <submittedName>
        <fullName evidence="1">Uncharacterized protein</fullName>
    </submittedName>
</protein>
<dbReference type="AlphaFoldDB" id="A0A8J3YQ92"/>
<sequence length="123" mass="12696">MANMIGDQRCRLRYHGDDLDLAGRTEALRALAAVLRGSSGEAPLANGTIVQAVTGGALTVALEAGPTLRLTGSAAALEPFWAALETTAEQAETATDRTGAEPHVHVGPLVVTAEWPVDPLADV</sequence>
<reference evidence="1" key="1">
    <citation type="submission" date="2021-01" db="EMBL/GenBank/DDBJ databases">
        <title>Whole genome shotgun sequence of Virgisporangium aliadipatigenens NBRC 105644.</title>
        <authorList>
            <person name="Komaki H."/>
            <person name="Tamura T."/>
        </authorList>
    </citation>
    <scope>NUCLEOTIDE SEQUENCE</scope>
    <source>
        <strain evidence="1">NBRC 105644</strain>
    </source>
</reference>
<evidence type="ECO:0000313" key="1">
    <source>
        <dbReference type="EMBL" id="GIJ47916.1"/>
    </source>
</evidence>